<dbReference type="AlphaFoldDB" id="A0A0E9W3B4"/>
<reference evidence="1" key="1">
    <citation type="submission" date="2014-11" db="EMBL/GenBank/DDBJ databases">
        <authorList>
            <person name="Amaro Gonzalez C."/>
        </authorList>
    </citation>
    <scope>NUCLEOTIDE SEQUENCE</scope>
</reference>
<accession>A0A0E9W3B4</accession>
<name>A0A0E9W3B4_ANGAN</name>
<evidence type="ECO:0000313" key="1">
    <source>
        <dbReference type="EMBL" id="JAH84075.1"/>
    </source>
</evidence>
<dbReference type="EMBL" id="GBXM01024502">
    <property type="protein sequence ID" value="JAH84075.1"/>
    <property type="molecule type" value="Transcribed_RNA"/>
</dbReference>
<sequence>MWENANGILFLACIIHEFSSASIDFGTHWNLVSDTDHLVLLACKTV</sequence>
<protein>
    <submittedName>
        <fullName evidence="1">Uncharacterized protein</fullName>
    </submittedName>
</protein>
<organism evidence="1">
    <name type="scientific">Anguilla anguilla</name>
    <name type="common">European freshwater eel</name>
    <name type="synonym">Muraena anguilla</name>
    <dbReference type="NCBI Taxonomy" id="7936"/>
    <lineage>
        <taxon>Eukaryota</taxon>
        <taxon>Metazoa</taxon>
        <taxon>Chordata</taxon>
        <taxon>Craniata</taxon>
        <taxon>Vertebrata</taxon>
        <taxon>Euteleostomi</taxon>
        <taxon>Actinopterygii</taxon>
        <taxon>Neopterygii</taxon>
        <taxon>Teleostei</taxon>
        <taxon>Anguilliformes</taxon>
        <taxon>Anguillidae</taxon>
        <taxon>Anguilla</taxon>
    </lineage>
</organism>
<proteinExistence type="predicted"/>
<reference evidence="1" key="2">
    <citation type="journal article" date="2015" name="Fish Shellfish Immunol.">
        <title>Early steps in the European eel (Anguilla anguilla)-Vibrio vulnificus interaction in the gills: Role of the RtxA13 toxin.</title>
        <authorList>
            <person name="Callol A."/>
            <person name="Pajuelo D."/>
            <person name="Ebbesson L."/>
            <person name="Teles M."/>
            <person name="MacKenzie S."/>
            <person name="Amaro C."/>
        </authorList>
    </citation>
    <scope>NUCLEOTIDE SEQUENCE</scope>
</reference>